<proteinExistence type="predicted"/>
<keyword evidence="1" id="KW-0472">Membrane</keyword>
<feature type="transmembrane region" description="Helical" evidence="1">
    <location>
        <begin position="56"/>
        <end position="74"/>
    </location>
</feature>
<evidence type="ECO:0000313" key="2">
    <source>
        <dbReference type="EMBL" id="KGC13605.1"/>
    </source>
</evidence>
<keyword evidence="1" id="KW-1133">Transmembrane helix</keyword>
<dbReference type="AlphaFoldDB" id="A0AAW3F162"/>
<evidence type="ECO:0000256" key="1">
    <source>
        <dbReference type="SAM" id="Phobius"/>
    </source>
</evidence>
<gene>
    <name evidence="2" type="ORF">DM48_390</name>
</gene>
<reference evidence="2 3" key="1">
    <citation type="submission" date="2014-04" db="EMBL/GenBank/DDBJ databases">
        <authorList>
            <person name="Bishop-Lilly K.A."/>
            <person name="Broomall S.M."/>
            <person name="Chain P.S."/>
            <person name="Chertkov O."/>
            <person name="Coyne S.R."/>
            <person name="Daligault H.E."/>
            <person name="Davenport K.W."/>
            <person name="Erkkila T."/>
            <person name="Frey K.G."/>
            <person name="Gibbons H.S."/>
            <person name="Gu W."/>
            <person name="Jaissle J."/>
            <person name="Johnson S.L."/>
            <person name="Koroleva G.I."/>
            <person name="Ladner J.T."/>
            <person name="Lo C.-C."/>
            <person name="Minogue T.D."/>
            <person name="Munk C."/>
            <person name="Palacios G.F."/>
            <person name="Redden C.L."/>
            <person name="Rosenzweig C.N."/>
            <person name="Scholz M.B."/>
            <person name="Teshima H."/>
            <person name="Xu Y."/>
        </authorList>
    </citation>
    <scope>NUCLEOTIDE SEQUENCE [LARGE SCALE GENOMIC DNA]</scope>
    <source>
        <strain evidence="3">gladioli</strain>
    </source>
</reference>
<dbReference type="Proteomes" id="UP000029590">
    <property type="component" value="Unassembled WGS sequence"/>
</dbReference>
<comment type="caution">
    <text evidence="2">The sequence shown here is derived from an EMBL/GenBank/DDBJ whole genome shotgun (WGS) entry which is preliminary data.</text>
</comment>
<name>A0AAW3F162_BURGA</name>
<protein>
    <submittedName>
        <fullName evidence="2">Uncharacterized protein</fullName>
    </submittedName>
</protein>
<accession>A0AAW3F162</accession>
<evidence type="ECO:0000313" key="3">
    <source>
        <dbReference type="Proteomes" id="UP000029590"/>
    </source>
</evidence>
<keyword evidence="1" id="KW-0812">Transmembrane</keyword>
<dbReference type="RefSeq" id="WP_230676361.1">
    <property type="nucleotide sequence ID" value="NZ_CADEXW010000007.1"/>
</dbReference>
<organism evidence="2 3">
    <name type="scientific">Burkholderia gladioli</name>
    <name type="common">Pseudomonas marginata</name>
    <name type="synonym">Phytomonas marginata</name>
    <dbReference type="NCBI Taxonomy" id="28095"/>
    <lineage>
        <taxon>Bacteria</taxon>
        <taxon>Pseudomonadati</taxon>
        <taxon>Pseudomonadota</taxon>
        <taxon>Betaproteobacteria</taxon>
        <taxon>Burkholderiales</taxon>
        <taxon>Burkholderiaceae</taxon>
        <taxon>Burkholderia</taxon>
    </lineage>
</organism>
<dbReference type="EMBL" id="JPGG01000016">
    <property type="protein sequence ID" value="KGC13605.1"/>
    <property type="molecule type" value="Genomic_DNA"/>
</dbReference>
<sequence>MNALEQQFGSYHDELERNTQATLRVESNTAELVELMKFTKTGISFFGAIGRFLRRLVMWLGPFVTIGAAIWAIAHGKWPEWPGQS</sequence>